<dbReference type="AlphaFoldDB" id="A0A2M7ATD0"/>
<gene>
    <name evidence="5" type="ORF">COS77_04485</name>
</gene>
<dbReference type="GO" id="GO:0016757">
    <property type="term" value="F:glycosyltransferase activity"/>
    <property type="evidence" value="ECO:0007669"/>
    <property type="project" value="UniProtKB-KW"/>
</dbReference>
<protein>
    <recommendedName>
        <fullName evidence="4">Glycosyltransferase 2-like domain-containing protein</fullName>
    </recommendedName>
</protein>
<evidence type="ECO:0000259" key="4">
    <source>
        <dbReference type="Pfam" id="PF00535"/>
    </source>
</evidence>
<organism evidence="5 6">
    <name type="scientific">Candidatus Roizmanbacteria bacterium CG06_land_8_20_14_3_00_34_14</name>
    <dbReference type="NCBI Taxonomy" id="1974848"/>
    <lineage>
        <taxon>Bacteria</taxon>
        <taxon>Candidatus Roizmaniibacteriota</taxon>
    </lineage>
</organism>
<dbReference type="Gene3D" id="3.90.550.10">
    <property type="entry name" value="Spore Coat Polysaccharide Biosynthesis Protein SpsA, Chain A"/>
    <property type="match status" value="1"/>
</dbReference>
<feature type="domain" description="Glycosyltransferase 2-like" evidence="4">
    <location>
        <begin position="6"/>
        <end position="138"/>
    </location>
</feature>
<name>A0A2M7ATD0_9BACT</name>
<reference evidence="6" key="1">
    <citation type="submission" date="2017-09" db="EMBL/GenBank/DDBJ databases">
        <title>Depth-based differentiation of microbial function through sediment-hosted aquifers and enrichment of novel symbionts in the deep terrestrial subsurface.</title>
        <authorList>
            <person name="Probst A.J."/>
            <person name="Ladd B."/>
            <person name="Jarett J.K."/>
            <person name="Geller-Mcgrath D.E."/>
            <person name="Sieber C.M.K."/>
            <person name="Emerson J.B."/>
            <person name="Anantharaman K."/>
            <person name="Thomas B.C."/>
            <person name="Malmstrom R."/>
            <person name="Stieglmeier M."/>
            <person name="Klingl A."/>
            <person name="Woyke T."/>
            <person name="Ryan C.M."/>
            <person name="Banfield J.F."/>
        </authorList>
    </citation>
    <scope>NUCLEOTIDE SEQUENCE [LARGE SCALE GENOMIC DNA]</scope>
</reference>
<dbReference type="PANTHER" id="PTHR43179">
    <property type="entry name" value="RHAMNOSYLTRANSFERASE WBBL"/>
    <property type="match status" value="1"/>
</dbReference>
<comment type="caution">
    <text evidence="5">The sequence shown here is derived from an EMBL/GenBank/DDBJ whole genome shotgun (WGS) entry which is preliminary data.</text>
</comment>
<keyword evidence="2" id="KW-0328">Glycosyltransferase</keyword>
<evidence type="ECO:0000256" key="1">
    <source>
        <dbReference type="ARBA" id="ARBA00006739"/>
    </source>
</evidence>
<dbReference type="InterPro" id="IPR001173">
    <property type="entry name" value="Glyco_trans_2-like"/>
</dbReference>
<dbReference type="PANTHER" id="PTHR43179:SF12">
    <property type="entry name" value="GALACTOFURANOSYLTRANSFERASE GLFT2"/>
    <property type="match status" value="1"/>
</dbReference>
<accession>A0A2M7ATD0</accession>
<dbReference type="Proteomes" id="UP000229001">
    <property type="component" value="Unassembled WGS sequence"/>
</dbReference>
<dbReference type="Pfam" id="PF00535">
    <property type="entry name" value="Glycos_transf_2"/>
    <property type="match status" value="1"/>
</dbReference>
<dbReference type="EMBL" id="PEVZ01000071">
    <property type="protein sequence ID" value="PIU73880.1"/>
    <property type="molecule type" value="Genomic_DNA"/>
</dbReference>
<proteinExistence type="inferred from homology"/>
<evidence type="ECO:0000256" key="3">
    <source>
        <dbReference type="ARBA" id="ARBA00022679"/>
    </source>
</evidence>
<keyword evidence="3" id="KW-0808">Transferase</keyword>
<comment type="similarity">
    <text evidence="1">Belongs to the glycosyltransferase 2 family.</text>
</comment>
<evidence type="ECO:0000313" key="5">
    <source>
        <dbReference type="EMBL" id="PIU73880.1"/>
    </source>
</evidence>
<dbReference type="SUPFAM" id="SSF53448">
    <property type="entry name" value="Nucleotide-diphospho-sugar transferases"/>
    <property type="match status" value="1"/>
</dbReference>
<evidence type="ECO:0000313" key="6">
    <source>
        <dbReference type="Proteomes" id="UP000229001"/>
    </source>
</evidence>
<evidence type="ECO:0000256" key="2">
    <source>
        <dbReference type="ARBA" id="ARBA00022676"/>
    </source>
</evidence>
<dbReference type="InterPro" id="IPR029044">
    <property type="entry name" value="Nucleotide-diphossugar_trans"/>
</dbReference>
<sequence>MKYPISIIIPVYKNYEMFFQYLEINKKYFSNCEVIIMNDYPGEDITKPIQKIYSNAIVINNKKNLGFAGNVNQGVIKASRDFVFLMNSDVVLKDDTFLTALKYFKDDNDLFAVGFSQIEQDGKIVGANRAYFQNGLINHSSLPSNQVTHNQLTINFWAEGGSSLFNKKLFIHIGMLDELFNPFYWEDIDLSYRAWRAGYKIMYDPKIQVEHHHESTIGKYFDKSKILRTAFRNQLIFHWKNLTDKDLILKHLFNIPKFIFVPGFFDALLKLPNILQERKKTVKLFIKSDRDILNLFIN</sequence>